<evidence type="ECO:0000256" key="5">
    <source>
        <dbReference type="ARBA" id="ARBA00022692"/>
    </source>
</evidence>
<evidence type="ECO:0000256" key="4">
    <source>
        <dbReference type="ARBA" id="ARBA00022679"/>
    </source>
</evidence>
<comment type="caution">
    <text evidence="9">The sequence shown here is derived from an EMBL/GenBank/DDBJ whole genome shotgun (WGS) entry which is preliminary data.</text>
</comment>
<dbReference type="Proteomes" id="UP000808337">
    <property type="component" value="Unassembled WGS sequence"/>
</dbReference>
<protein>
    <submittedName>
        <fullName evidence="9">Glycosyltransferase family 39 protein</fullName>
    </submittedName>
</protein>
<name>A0A9D7XVE9_9BACT</name>
<dbReference type="InterPro" id="IPR050297">
    <property type="entry name" value="LipidA_mod_glycosyltrf_83"/>
</dbReference>
<keyword evidence="7 8" id="KW-0472">Membrane</keyword>
<feature type="transmembrane region" description="Helical" evidence="8">
    <location>
        <begin position="350"/>
        <end position="369"/>
    </location>
</feature>
<evidence type="ECO:0000256" key="7">
    <source>
        <dbReference type="ARBA" id="ARBA00023136"/>
    </source>
</evidence>
<feature type="transmembrane region" description="Helical" evidence="8">
    <location>
        <begin position="257"/>
        <end position="277"/>
    </location>
</feature>
<evidence type="ECO:0000256" key="6">
    <source>
        <dbReference type="ARBA" id="ARBA00022989"/>
    </source>
</evidence>
<feature type="transmembrane region" description="Helical" evidence="8">
    <location>
        <begin position="206"/>
        <end position="228"/>
    </location>
</feature>
<reference evidence="9 10" key="1">
    <citation type="submission" date="2020-10" db="EMBL/GenBank/DDBJ databases">
        <title>Connecting structure to function with the recovery of over 1000 high-quality activated sludge metagenome-assembled genomes encoding full-length rRNA genes using long-read sequencing.</title>
        <authorList>
            <person name="Singleton C.M."/>
            <person name="Petriglieri F."/>
            <person name="Kristensen J.M."/>
            <person name="Kirkegaard R.H."/>
            <person name="Michaelsen T.Y."/>
            <person name="Andersen M.H."/>
            <person name="Karst S.M."/>
            <person name="Dueholm M.S."/>
            <person name="Nielsen P.H."/>
            <person name="Albertsen M."/>
        </authorList>
    </citation>
    <scope>NUCLEOTIDE SEQUENCE [LARGE SCALE GENOMIC DNA]</scope>
    <source>
        <strain evidence="9">Ribe_18-Q3-R11-54_MAXAC.273</strain>
    </source>
</reference>
<keyword evidence="4" id="KW-0808">Transferase</keyword>
<organism evidence="9 10">
    <name type="scientific">Candidatus Opimibacter skivensis</name>
    <dbReference type="NCBI Taxonomy" id="2982028"/>
    <lineage>
        <taxon>Bacteria</taxon>
        <taxon>Pseudomonadati</taxon>
        <taxon>Bacteroidota</taxon>
        <taxon>Saprospiria</taxon>
        <taxon>Saprospirales</taxon>
        <taxon>Saprospiraceae</taxon>
        <taxon>Candidatus Opimibacter</taxon>
    </lineage>
</organism>
<dbReference type="PANTHER" id="PTHR33908:SF11">
    <property type="entry name" value="MEMBRANE PROTEIN"/>
    <property type="match status" value="1"/>
</dbReference>
<feature type="transmembrane region" description="Helical" evidence="8">
    <location>
        <begin position="12"/>
        <end position="32"/>
    </location>
</feature>
<evidence type="ECO:0000256" key="2">
    <source>
        <dbReference type="ARBA" id="ARBA00022475"/>
    </source>
</evidence>
<feature type="transmembrane region" description="Helical" evidence="8">
    <location>
        <begin position="62"/>
        <end position="92"/>
    </location>
</feature>
<accession>A0A9D7XVE9</accession>
<dbReference type="GO" id="GO:0005886">
    <property type="term" value="C:plasma membrane"/>
    <property type="evidence" value="ECO:0007669"/>
    <property type="project" value="UniProtKB-SubCell"/>
</dbReference>
<gene>
    <name evidence="9" type="ORF">IPP15_19985</name>
</gene>
<evidence type="ECO:0000313" key="9">
    <source>
        <dbReference type="EMBL" id="MBK9984612.1"/>
    </source>
</evidence>
<dbReference type="PANTHER" id="PTHR33908">
    <property type="entry name" value="MANNOSYLTRANSFERASE YKCB-RELATED"/>
    <property type="match status" value="1"/>
</dbReference>
<proteinExistence type="predicted"/>
<sequence>MLKYLTKPWTILTVFTAFALMMRLFSFFPSVINHDESTYILIADALRRGQVYLKDVMDTKPIGIFLLFAFFQILFGKAIIVIRVITAVWVAFTGFMLYQTHRQFVQSSSLTGYNPAPVASGIIYIFIASIYSTYGLSPNTELFFNLFTITGLYLILRYKSVVIFFLAGLVLGAGFMIKYVVLFDALAIGLFYLWLQVRSEKSWHFWLLRCSLLALGFMIPFGVVWFWYRQLDLGETFWFYSFELSGRYVLKPIWYEYINFVFNCFLSFLPVVIWFFYCIWNWRNTETDLPVLSSLWAMFIMFIILWPGRFFSHYFVQFMVPLSLLGGSFFDPRRIPGRAFAWMRKPVVGYPLLGLLIIANVAAQKIIFYDRKDYPGEVAAYLNTRLQPGEIIYTGDYEQIIYHLTGTSSPTPYIHSSLIWLAANNNTLKINQAEEFEKILNKNPRFILINYPLMENNPLYIKLQKSYTVAKTFDKEVIVYERKNEG</sequence>
<dbReference type="GO" id="GO:0016763">
    <property type="term" value="F:pentosyltransferase activity"/>
    <property type="evidence" value="ECO:0007669"/>
    <property type="project" value="TreeGrafter"/>
</dbReference>
<comment type="subcellular location">
    <subcellularLocation>
        <location evidence="1">Cell membrane</location>
        <topology evidence="1">Multi-pass membrane protein</topology>
    </subcellularLocation>
</comment>
<keyword evidence="5 8" id="KW-0812">Transmembrane</keyword>
<dbReference type="GO" id="GO:0009103">
    <property type="term" value="P:lipopolysaccharide biosynthetic process"/>
    <property type="evidence" value="ECO:0007669"/>
    <property type="project" value="UniProtKB-ARBA"/>
</dbReference>
<evidence type="ECO:0000256" key="3">
    <source>
        <dbReference type="ARBA" id="ARBA00022676"/>
    </source>
</evidence>
<keyword evidence="2" id="KW-1003">Cell membrane</keyword>
<feature type="transmembrane region" description="Helical" evidence="8">
    <location>
        <begin position="113"/>
        <end position="134"/>
    </location>
</feature>
<evidence type="ECO:0000256" key="1">
    <source>
        <dbReference type="ARBA" id="ARBA00004651"/>
    </source>
</evidence>
<dbReference type="EMBL" id="JADKGY010000030">
    <property type="protein sequence ID" value="MBK9984612.1"/>
    <property type="molecule type" value="Genomic_DNA"/>
</dbReference>
<evidence type="ECO:0000313" key="10">
    <source>
        <dbReference type="Proteomes" id="UP000808337"/>
    </source>
</evidence>
<feature type="transmembrane region" description="Helical" evidence="8">
    <location>
        <begin position="289"/>
        <end position="308"/>
    </location>
</feature>
<feature type="transmembrane region" description="Helical" evidence="8">
    <location>
        <begin position="161"/>
        <end position="194"/>
    </location>
</feature>
<keyword evidence="3" id="KW-0328">Glycosyltransferase</keyword>
<keyword evidence="6 8" id="KW-1133">Transmembrane helix</keyword>
<evidence type="ECO:0000256" key="8">
    <source>
        <dbReference type="SAM" id="Phobius"/>
    </source>
</evidence>
<dbReference type="AlphaFoldDB" id="A0A9D7XVE9"/>